<gene>
    <name evidence="1" type="ORF">DCW38_06905</name>
</gene>
<dbReference type="Proteomes" id="UP000264062">
    <property type="component" value="Unassembled WGS sequence"/>
</dbReference>
<comment type="caution">
    <text evidence="1">The sequence shown here is derived from an EMBL/GenBank/DDBJ whole genome shotgun (WGS) entry which is preliminary data.</text>
</comment>
<sequence length="71" mass="8265">MRFPRGRAILENTNIDFINFDNIMNAGKRERSHKIHGYISIIYPQEVDFIFLSLGEPINAARFRSAERSPL</sequence>
<evidence type="ECO:0000313" key="1">
    <source>
        <dbReference type="EMBL" id="HAV92891.1"/>
    </source>
</evidence>
<dbReference type="AlphaFoldDB" id="A0A350HBH5"/>
<reference evidence="1 2" key="1">
    <citation type="journal article" date="2018" name="Nat. Biotechnol.">
        <title>A standardized bacterial taxonomy based on genome phylogeny substantially revises the tree of life.</title>
        <authorList>
            <person name="Parks D.H."/>
            <person name="Chuvochina M."/>
            <person name="Waite D.W."/>
            <person name="Rinke C."/>
            <person name="Skarshewski A."/>
            <person name="Chaumeil P.A."/>
            <person name="Hugenholtz P."/>
        </authorList>
    </citation>
    <scope>NUCLEOTIDE SEQUENCE [LARGE SCALE GENOMIC DNA]</scope>
    <source>
        <strain evidence="1">UBA9956</strain>
    </source>
</reference>
<protein>
    <submittedName>
        <fullName evidence="1">Uncharacterized protein</fullName>
    </submittedName>
</protein>
<dbReference type="EMBL" id="DMZY01000201">
    <property type="protein sequence ID" value="HAV92891.1"/>
    <property type="molecule type" value="Genomic_DNA"/>
</dbReference>
<feature type="non-terminal residue" evidence="1">
    <location>
        <position position="71"/>
    </location>
</feature>
<accession>A0A350HBH5</accession>
<name>A0A350HBH5_UNCW3</name>
<proteinExistence type="predicted"/>
<evidence type="ECO:0000313" key="2">
    <source>
        <dbReference type="Proteomes" id="UP000264062"/>
    </source>
</evidence>
<organism evidence="1 2">
    <name type="scientific">candidate division WOR-3 bacterium</name>
    <dbReference type="NCBI Taxonomy" id="2052148"/>
    <lineage>
        <taxon>Bacteria</taxon>
        <taxon>Bacteria division WOR-3</taxon>
    </lineage>
</organism>